<evidence type="ECO:0000256" key="1">
    <source>
        <dbReference type="ARBA" id="ARBA00001946"/>
    </source>
</evidence>
<dbReference type="PRINTS" id="PR00502">
    <property type="entry name" value="NUDIXFAMILY"/>
</dbReference>
<evidence type="ECO:0000313" key="5">
    <source>
        <dbReference type="Proteomes" id="UP000292274"/>
    </source>
</evidence>
<feature type="domain" description="Nudix hydrolase" evidence="3">
    <location>
        <begin position="27"/>
        <end position="158"/>
    </location>
</feature>
<dbReference type="Proteomes" id="UP000292274">
    <property type="component" value="Unassembled WGS sequence"/>
</dbReference>
<accession>A0A4R0GU29</accession>
<evidence type="ECO:0000256" key="2">
    <source>
        <dbReference type="ARBA" id="ARBA00022801"/>
    </source>
</evidence>
<name>A0A4R0GU29_9ACTN</name>
<dbReference type="EMBL" id="SJJR01000001">
    <property type="protein sequence ID" value="TCC00174.1"/>
    <property type="molecule type" value="Genomic_DNA"/>
</dbReference>
<reference evidence="4 5" key="1">
    <citation type="submission" date="2019-02" db="EMBL/GenBank/DDBJ databases">
        <title>Jishengella sp. nov., isolated from a root of Zingiber montanum.</title>
        <authorList>
            <person name="Kuncharoen N."/>
            <person name="Kudo T."/>
            <person name="Masahiro Y."/>
            <person name="Ohkuma M."/>
            <person name="Tanasupawat S."/>
        </authorList>
    </citation>
    <scope>NUCLEOTIDE SEQUENCE [LARGE SCALE GENOMIC DNA]</scope>
    <source>
        <strain evidence="4 5">PLAI 1-1</strain>
    </source>
</reference>
<gene>
    <name evidence="4" type="ORF">E0H26_00240</name>
</gene>
<dbReference type="InterPro" id="IPR000086">
    <property type="entry name" value="NUDIX_hydrolase_dom"/>
</dbReference>
<dbReference type="PANTHER" id="PTHR43046">
    <property type="entry name" value="GDP-MANNOSE MANNOSYL HYDROLASE"/>
    <property type="match status" value="1"/>
</dbReference>
<dbReference type="PROSITE" id="PS51462">
    <property type="entry name" value="NUDIX"/>
    <property type="match status" value="1"/>
</dbReference>
<dbReference type="SUPFAM" id="SSF55811">
    <property type="entry name" value="Nudix"/>
    <property type="match status" value="1"/>
</dbReference>
<dbReference type="RefSeq" id="WP_131299245.1">
    <property type="nucleotide sequence ID" value="NZ_SJJR01000001.1"/>
</dbReference>
<dbReference type="PANTHER" id="PTHR43046:SF2">
    <property type="entry name" value="8-OXO-DGTP DIPHOSPHATASE-RELATED"/>
    <property type="match status" value="1"/>
</dbReference>
<dbReference type="InterPro" id="IPR020476">
    <property type="entry name" value="Nudix_hydrolase"/>
</dbReference>
<dbReference type="GO" id="GO:0016787">
    <property type="term" value="F:hydrolase activity"/>
    <property type="evidence" value="ECO:0007669"/>
    <property type="project" value="UniProtKB-KW"/>
</dbReference>
<dbReference type="AlphaFoldDB" id="A0A4R0GU29"/>
<protein>
    <submittedName>
        <fullName evidence="4">NUDIX domain-containing protein</fullName>
    </submittedName>
</protein>
<dbReference type="Pfam" id="PF00293">
    <property type="entry name" value="NUDIX"/>
    <property type="match status" value="1"/>
</dbReference>
<dbReference type="OrthoDB" id="3295713at2"/>
<sequence>MVAQPAPVAGPPEHRSAERIDGMENAVVRAVCGAVIQDTAGRVLLMRRNGEGTWGLPGGGVEPGETWEQATLRECQEETGWQVNLRGLLGVYSDPATQLHRYPSGLLTHFFGVVFLADPRHRVGEPDGEASELGWFALDRLPEPVFAPDVPVLRDAAGYDGYPFIR</sequence>
<dbReference type="InterPro" id="IPR015797">
    <property type="entry name" value="NUDIX_hydrolase-like_dom_sf"/>
</dbReference>
<evidence type="ECO:0000259" key="3">
    <source>
        <dbReference type="PROSITE" id="PS51462"/>
    </source>
</evidence>
<organism evidence="4 5">
    <name type="scientific">Micromonospora zingiberis</name>
    <dbReference type="NCBI Taxonomy" id="2053011"/>
    <lineage>
        <taxon>Bacteria</taxon>
        <taxon>Bacillati</taxon>
        <taxon>Actinomycetota</taxon>
        <taxon>Actinomycetes</taxon>
        <taxon>Micromonosporales</taxon>
        <taxon>Micromonosporaceae</taxon>
        <taxon>Micromonospora</taxon>
    </lineage>
</organism>
<comment type="cofactor">
    <cofactor evidence="1">
        <name>Mg(2+)</name>
        <dbReference type="ChEBI" id="CHEBI:18420"/>
    </cofactor>
</comment>
<evidence type="ECO:0000313" key="4">
    <source>
        <dbReference type="EMBL" id="TCC00174.1"/>
    </source>
</evidence>
<comment type="caution">
    <text evidence="4">The sequence shown here is derived from an EMBL/GenBank/DDBJ whole genome shotgun (WGS) entry which is preliminary data.</text>
</comment>
<keyword evidence="2" id="KW-0378">Hydrolase</keyword>
<proteinExistence type="predicted"/>
<dbReference type="Gene3D" id="3.90.79.10">
    <property type="entry name" value="Nucleoside Triphosphate Pyrophosphohydrolase"/>
    <property type="match status" value="1"/>
</dbReference>
<keyword evidence="5" id="KW-1185">Reference proteome</keyword>